<evidence type="ECO:0000313" key="2">
    <source>
        <dbReference type="EMBL" id="KZT63082.1"/>
    </source>
</evidence>
<keyword evidence="3" id="KW-1185">Reference proteome</keyword>
<sequence length="149" mass="16325">MSEPATGYCCHQELGRWARPTQHRLSRSSRLMHMQCLLPTGRPSVVSSTHHSSSAAISRRRVPRKHGSVPTSSSVGRPLSSIIARLTIRAPRRLTSHSPNRRGASRSPPLPTTCKIAPVESVSPYLTGKNPDEAMRLAARSPIPHLTNQ</sequence>
<dbReference type="EMBL" id="KV429277">
    <property type="protein sequence ID" value="KZT63082.1"/>
    <property type="molecule type" value="Genomic_DNA"/>
</dbReference>
<feature type="region of interest" description="Disordered" evidence="1">
    <location>
        <begin position="88"/>
        <end position="130"/>
    </location>
</feature>
<dbReference type="AlphaFoldDB" id="A0A165KFY0"/>
<accession>A0A165KFY0</accession>
<reference evidence="2 3" key="1">
    <citation type="journal article" date="2016" name="Mol. Biol. Evol.">
        <title>Comparative Genomics of Early-Diverging Mushroom-Forming Fungi Provides Insights into the Origins of Lignocellulose Decay Capabilities.</title>
        <authorList>
            <person name="Nagy L.G."/>
            <person name="Riley R."/>
            <person name="Tritt A."/>
            <person name="Adam C."/>
            <person name="Daum C."/>
            <person name="Floudas D."/>
            <person name="Sun H."/>
            <person name="Yadav J.S."/>
            <person name="Pangilinan J."/>
            <person name="Larsson K.H."/>
            <person name="Matsuura K."/>
            <person name="Barry K."/>
            <person name="Labutti K."/>
            <person name="Kuo R."/>
            <person name="Ohm R.A."/>
            <person name="Bhattacharya S.S."/>
            <person name="Shirouzu T."/>
            <person name="Yoshinaga Y."/>
            <person name="Martin F.M."/>
            <person name="Grigoriev I.V."/>
            <person name="Hibbett D.S."/>
        </authorList>
    </citation>
    <scope>NUCLEOTIDE SEQUENCE [LARGE SCALE GENOMIC DNA]</scope>
    <source>
        <strain evidence="2 3">L-15889</strain>
    </source>
</reference>
<dbReference type="Proteomes" id="UP000076727">
    <property type="component" value="Unassembled WGS sequence"/>
</dbReference>
<feature type="compositionally biased region" description="Basic residues" evidence="1">
    <location>
        <begin position="90"/>
        <end position="104"/>
    </location>
</feature>
<feature type="region of interest" description="Disordered" evidence="1">
    <location>
        <begin position="42"/>
        <end position="76"/>
    </location>
</feature>
<proteinExistence type="predicted"/>
<evidence type="ECO:0000256" key="1">
    <source>
        <dbReference type="SAM" id="MobiDB-lite"/>
    </source>
</evidence>
<feature type="compositionally biased region" description="Low complexity" evidence="1">
    <location>
        <begin position="42"/>
        <end position="57"/>
    </location>
</feature>
<evidence type="ECO:0000313" key="3">
    <source>
        <dbReference type="Proteomes" id="UP000076727"/>
    </source>
</evidence>
<gene>
    <name evidence="2" type="ORF">DAEQUDRAFT_734223</name>
</gene>
<protein>
    <submittedName>
        <fullName evidence="2">Uncharacterized protein</fullName>
    </submittedName>
</protein>
<organism evidence="2 3">
    <name type="scientific">Daedalea quercina L-15889</name>
    <dbReference type="NCBI Taxonomy" id="1314783"/>
    <lineage>
        <taxon>Eukaryota</taxon>
        <taxon>Fungi</taxon>
        <taxon>Dikarya</taxon>
        <taxon>Basidiomycota</taxon>
        <taxon>Agaricomycotina</taxon>
        <taxon>Agaricomycetes</taxon>
        <taxon>Polyporales</taxon>
        <taxon>Fomitopsis</taxon>
    </lineage>
</organism>
<name>A0A165KFY0_9APHY</name>
<feature type="compositionally biased region" description="Basic residues" evidence="1">
    <location>
        <begin position="58"/>
        <end position="67"/>
    </location>
</feature>